<feature type="domain" description="PPE" evidence="3">
    <location>
        <begin position="2"/>
        <end position="91"/>
    </location>
</feature>
<evidence type="ECO:0000313" key="5">
    <source>
        <dbReference type="Proteomes" id="UP000683310"/>
    </source>
</evidence>
<feature type="compositionally biased region" description="Low complexity" evidence="2">
    <location>
        <begin position="241"/>
        <end position="268"/>
    </location>
</feature>
<feature type="region of interest" description="Disordered" evidence="2">
    <location>
        <begin position="156"/>
        <end position="343"/>
    </location>
</feature>
<feature type="compositionally biased region" description="Pro residues" evidence="2">
    <location>
        <begin position="283"/>
        <end position="305"/>
    </location>
</feature>
<sequence>MRPGDLHTAADTWISIADSIFGAVTTLHATVQTALTDGMSGHLADAATTAARRFVQDATDTAEITHSTGHRIIATAYAAEALRKSVPPPKIDGPAADRDEQYHLALAALDANYTPIYPPAGAGIPAYFTVMTPGGADAAGISGGATDTAAAPTEGAAFTPQSATPDGQAPGGHPGTRQQLSDPIASSTNAPVPQAIPGLRDALDTNSPTGRATATDKTDQGPESSPSHRSSTTARPLDLETTPATTTAPDSPTPTATTPTADPARTVRPPTPSPTVPRSHPFSPNPFPDPSRSFPGPPSPEPTTPARPLTTLDKPATPTATPPGMFAPGTRTNQSPETSHHCPTWLIRDRQDELLGAALPHVAPILGAEFPSARNDPIQHSDDRPS</sequence>
<dbReference type="InterPro" id="IPR038332">
    <property type="entry name" value="PPE_sf"/>
</dbReference>
<keyword evidence="5" id="KW-1185">Reference proteome</keyword>
<dbReference type="Gene3D" id="1.20.1260.20">
    <property type="entry name" value="PPE superfamily"/>
    <property type="match status" value="1"/>
</dbReference>
<organism evidence="4 5">
    <name type="scientific">Nocardia tengchongensis</name>
    <dbReference type="NCBI Taxonomy" id="2055889"/>
    <lineage>
        <taxon>Bacteria</taxon>
        <taxon>Bacillati</taxon>
        <taxon>Actinomycetota</taxon>
        <taxon>Actinomycetes</taxon>
        <taxon>Mycobacteriales</taxon>
        <taxon>Nocardiaceae</taxon>
        <taxon>Nocardia</taxon>
    </lineage>
</organism>
<dbReference type="EMBL" id="CP074371">
    <property type="protein sequence ID" value="QVI24215.1"/>
    <property type="molecule type" value="Genomic_DNA"/>
</dbReference>
<feature type="compositionally biased region" description="Polar residues" evidence="2">
    <location>
        <begin position="221"/>
        <end position="234"/>
    </location>
</feature>
<dbReference type="SUPFAM" id="SSF140459">
    <property type="entry name" value="PE/PPE dimer-like"/>
    <property type="match status" value="1"/>
</dbReference>
<reference evidence="4 5" key="1">
    <citation type="submission" date="2021-04" db="EMBL/GenBank/DDBJ databases">
        <title>Nocardia tengchongensis.</title>
        <authorList>
            <person name="Zhuang k."/>
            <person name="Ran Y."/>
            <person name="Li W."/>
        </authorList>
    </citation>
    <scope>NUCLEOTIDE SEQUENCE [LARGE SCALE GENOMIC DNA]</scope>
    <source>
        <strain evidence="4 5">CFH S0057</strain>
    </source>
</reference>
<name>A0ABX8CWE5_9NOCA</name>
<dbReference type="Pfam" id="PF00823">
    <property type="entry name" value="PPE"/>
    <property type="match status" value="1"/>
</dbReference>
<gene>
    <name evidence="4" type="ORF">KHQ06_16440</name>
</gene>
<feature type="compositionally biased region" description="Polar residues" evidence="2">
    <location>
        <begin position="176"/>
        <end position="191"/>
    </location>
</feature>
<evidence type="ECO:0000256" key="1">
    <source>
        <dbReference type="ARBA" id="ARBA00010652"/>
    </source>
</evidence>
<dbReference type="PRINTS" id="PR01217">
    <property type="entry name" value="PRICHEXTENSN"/>
</dbReference>
<accession>A0ABX8CWE5</accession>
<dbReference type="InterPro" id="IPR000030">
    <property type="entry name" value="PPE_dom"/>
</dbReference>
<evidence type="ECO:0000256" key="2">
    <source>
        <dbReference type="SAM" id="MobiDB-lite"/>
    </source>
</evidence>
<dbReference type="Proteomes" id="UP000683310">
    <property type="component" value="Chromosome"/>
</dbReference>
<proteinExistence type="inferred from homology"/>
<comment type="similarity">
    <text evidence="1">Belongs to the mycobacterial PPE family.</text>
</comment>
<evidence type="ECO:0000259" key="3">
    <source>
        <dbReference type="Pfam" id="PF00823"/>
    </source>
</evidence>
<protein>
    <recommendedName>
        <fullName evidence="3">PPE domain-containing protein</fullName>
    </recommendedName>
</protein>
<evidence type="ECO:0000313" key="4">
    <source>
        <dbReference type="EMBL" id="QVI24215.1"/>
    </source>
</evidence>